<keyword evidence="5" id="KW-1185">Reference proteome</keyword>
<dbReference type="GO" id="GO:0008168">
    <property type="term" value="F:methyltransferase activity"/>
    <property type="evidence" value="ECO:0007669"/>
    <property type="project" value="UniProtKB-KW"/>
</dbReference>
<dbReference type="InterPro" id="IPR051052">
    <property type="entry name" value="Diverse_substrate_MTase"/>
</dbReference>
<dbReference type="CDD" id="cd02440">
    <property type="entry name" value="AdoMet_MTases"/>
    <property type="match status" value="1"/>
</dbReference>
<organism evidence="4 5">
    <name type="scientific">Streptosporangium sandarakinum</name>
    <dbReference type="NCBI Taxonomy" id="1260955"/>
    <lineage>
        <taxon>Bacteria</taxon>
        <taxon>Bacillati</taxon>
        <taxon>Actinomycetota</taxon>
        <taxon>Actinomycetes</taxon>
        <taxon>Streptosporangiales</taxon>
        <taxon>Streptosporangiaceae</taxon>
        <taxon>Streptosporangium</taxon>
    </lineage>
</organism>
<dbReference type="Pfam" id="PF13649">
    <property type="entry name" value="Methyltransf_25"/>
    <property type="match status" value="1"/>
</dbReference>
<name>A0A852V5Q3_9ACTN</name>
<dbReference type="GO" id="GO:0032259">
    <property type="term" value="P:methylation"/>
    <property type="evidence" value="ECO:0007669"/>
    <property type="project" value="UniProtKB-KW"/>
</dbReference>
<keyword evidence="4" id="KW-0830">Ubiquinone</keyword>
<dbReference type="Proteomes" id="UP000576393">
    <property type="component" value="Unassembled WGS sequence"/>
</dbReference>
<dbReference type="PANTHER" id="PTHR44942:SF4">
    <property type="entry name" value="METHYLTRANSFERASE TYPE 11 DOMAIN-CONTAINING PROTEIN"/>
    <property type="match status" value="1"/>
</dbReference>
<dbReference type="EMBL" id="JACCCO010000001">
    <property type="protein sequence ID" value="NYF41285.1"/>
    <property type="molecule type" value="Genomic_DNA"/>
</dbReference>
<evidence type="ECO:0000313" key="4">
    <source>
        <dbReference type="EMBL" id="NYF41285.1"/>
    </source>
</evidence>
<gene>
    <name evidence="4" type="ORF">HDA43_003444</name>
</gene>
<dbReference type="Gene3D" id="3.40.50.150">
    <property type="entry name" value="Vaccinia Virus protein VP39"/>
    <property type="match status" value="1"/>
</dbReference>
<evidence type="ECO:0000313" key="5">
    <source>
        <dbReference type="Proteomes" id="UP000576393"/>
    </source>
</evidence>
<dbReference type="RefSeq" id="WP_179821921.1">
    <property type="nucleotide sequence ID" value="NZ_JACCCO010000001.1"/>
</dbReference>
<comment type="caution">
    <text evidence="4">The sequence shown here is derived from an EMBL/GenBank/DDBJ whole genome shotgun (WGS) entry which is preliminary data.</text>
</comment>
<protein>
    <submittedName>
        <fullName evidence="4">Ubiquinone/menaquinone biosynthesis C-methylase UbiE</fullName>
    </submittedName>
</protein>
<keyword evidence="2" id="KW-0808">Transferase</keyword>
<dbReference type="PANTHER" id="PTHR44942">
    <property type="entry name" value="METHYLTRANSF_11 DOMAIN-CONTAINING PROTEIN"/>
    <property type="match status" value="1"/>
</dbReference>
<dbReference type="SUPFAM" id="SSF53335">
    <property type="entry name" value="S-adenosyl-L-methionine-dependent methyltransferases"/>
    <property type="match status" value="1"/>
</dbReference>
<evidence type="ECO:0000256" key="2">
    <source>
        <dbReference type="ARBA" id="ARBA00022679"/>
    </source>
</evidence>
<accession>A0A852V5Q3</accession>
<keyword evidence="1 4" id="KW-0489">Methyltransferase</keyword>
<proteinExistence type="predicted"/>
<evidence type="ECO:0000259" key="3">
    <source>
        <dbReference type="Pfam" id="PF13649"/>
    </source>
</evidence>
<reference evidence="4 5" key="1">
    <citation type="submission" date="2020-07" db="EMBL/GenBank/DDBJ databases">
        <title>Sequencing the genomes of 1000 actinobacteria strains.</title>
        <authorList>
            <person name="Klenk H.-P."/>
        </authorList>
    </citation>
    <scope>NUCLEOTIDE SEQUENCE [LARGE SCALE GENOMIC DNA]</scope>
    <source>
        <strain evidence="4 5">DSM 45763</strain>
    </source>
</reference>
<dbReference type="AlphaFoldDB" id="A0A852V5Q3"/>
<evidence type="ECO:0000256" key="1">
    <source>
        <dbReference type="ARBA" id="ARBA00022603"/>
    </source>
</evidence>
<dbReference type="InterPro" id="IPR029063">
    <property type="entry name" value="SAM-dependent_MTases_sf"/>
</dbReference>
<sequence>MISRAELFAGAATYYARHRTDYGSEVVEHIAGELALDAASRVLDLGCGPGTLAIPLAARAGEVVAVDPSEEMLTEGARHGVPGIRWVRGDSSMLDELPLGRIDHVVMGRSFHWMDRERVLDDLDRLLPAHGAVVLVGPVHDPEEPPWEPVAQAVRRDFGLEWRANSESYEQTGRHHDDVLRESPFRRMESRCFTRVIRRSAEDIVGLQLSFSYSSPARLGDRLPAFTEALREALAAANPGGADWEEEDVTDVLIARRP</sequence>
<dbReference type="InterPro" id="IPR041698">
    <property type="entry name" value="Methyltransf_25"/>
</dbReference>
<feature type="domain" description="Methyltransferase" evidence="3">
    <location>
        <begin position="42"/>
        <end position="130"/>
    </location>
</feature>